<evidence type="ECO:0000256" key="6">
    <source>
        <dbReference type="SAM" id="Phobius"/>
    </source>
</evidence>
<gene>
    <name evidence="8" type="ORF">P7079_04405</name>
</gene>
<feature type="transmembrane region" description="Helical" evidence="6">
    <location>
        <begin position="14"/>
        <end position="38"/>
    </location>
</feature>
<evidence type="ECO:0000259" key="7">
    <source>
        <dbReference type="PROSITE" id="PS50850"/>
    </source>
</evidence>
<sequence>MSNKQQFTESQSEYWLRLLSVILISLIAFETIAVTTVMPYVVDLLSGKNLYALASGITLTTQLITTALAGRWADNRGPNQPLLTGAALFISGLLIISVAPTVEVVVLGRAIQGLGSGLVVVPLFVLVGAHIPSDRQPSLFATFAAAWVVPSLLGPAVAGLIVEYVHWRVVFAAVPLVLLGMFPLLVSKLRLFPDTHDPRARFRLGDTFTFALLVGISVGALQMLSTLGDDGFKTWALAMIAICSVAAFFFVRPLVPAGTLSARRGVPSIILLRGIVYGTYFAVEIYLPLMLKNVHNWGPKRAGLVLAAGAVTWALGSYLQSRAGEEHRKRIPTIGVICQIVGSAITIAGSFHEVTGILVIVGWLIAGLGTGLTYPLLLVFALGYTPKSRHGKISAAAQIADNMGAAACIAYAGIAFSMTVDLGHWAFLTAICSMLVLLFVGLVVSRRLGLEEPTCVESSNEPCDTDIVDTPKDYRHGDVVAESTTSASPDGAENK</sequence>
<feature type="transmembrane region" description="Helical" evidence="6">
    <location>
        <begin position="267"/>
        <end position="289"/>
    </location>
</feature>
<feature type="transmembrane region" description="Helical" evidence="6">
    <location>
        <begin position="50"/>
        <end position="70"/>
    </location>
</feature>
<evidence type="ECO:0000256" key="3">
    <source>
        <dbReference type="ARBA" id="ARBA00022989"/>
    </source>
</evidence>
<feature type="transmembrane region" description="Helical" evidence="6">
    <location>
        <begin position="357"/>
        <end position="383"/>
    </location>
</feature>
<evidence type="ECO:0000256" key="1">
    <source>
        <dbReference type="ARBA" id="ARBA00004651"/>
    </source>
</evidence>
<feature type="transmembrane region" description="Helical" evidence="6">
    <location>
        <begin position="167"/>
        <end position="186"/>
    </location>
</feature>
<feature type="compositionally biased region" description="Basic and acidic residues" evidence="5">
    <location>
        <begin position="469"/>
        <end position="479"/>
    </location>
</feature>
<feature type="transmembrane region" description="Helical" evidence="6">
    <location>
        <begin position="331"/>
        <end position="351"/>
    </location>
</feature>
<dbReference type="Pfam" id="PF07690">
    <property type="entry name" value="MFS_1"/>
    <property type="match status" value="1"/>
</dbReference>
<dbReference type="InterPro" id="IPR036259">
    <property type="entry name" value="MFS_trans_sf"/>
</dbReference>
<dbReference type="Gene3D" id="1.20.1250.20">
    <property type="entry name" value="MFS general substrate transporter like domains"/>
    <property type="match status" value="1"/>
</dbReference>
<protein>
    <submittedName>
        <fullName evidence="8">MFS transporter</fullName>
    </submittedName>
</protein>
<evidence type="ECO:0000256" key="4">
    <source>
        <dbReference type="ARBA" id="ARBA00023136"/>
    </source>
</evidence>
<comment type="subcellular location">
    <subcellularLocation>
        <location evidence="1">Cell membrane</location>
        <topology evidence="1">Multi-pass membrane protein</topology>
    </subcellularLocation>
</comment>
<dbReference type="InterPro" id="IPR011701">
    <property type="entry name" value="MFS"/>
</dbReference>
<evidence type="ECO:0000256" key="5">
    <source>
        <dbReference type="SAM" id="MobiDB-lite"/>
    </source>
</evidence>
<evidence type="ECO:0000313" key="9">
    <source>
        <dbReference type="Proteomes" id="UP001215216"/>
    </source>
</evidence>
<proteinExistence type="predicted"/>
<dbReference type="PANTHER" id="PTHR42718:SF35">
    <property type="entry name" value="BLL0718 PROTEIN"/>
    <property type="match status" value="1"/>
</dbReference>
<keyword evidence="2 6" id="KW-0812">Transmembrane</keyword>
<dbReference type="PANTHER" id="PTHR42718">
    <property type="entry name" value="MAJOR FACILITATOR SUPERFAMILY MULTIDRUG TRANSPORTER MFSC"/>
    <property type="match status" value="1"/>
</dbReference>
<accession>A0ABY8FVW1</accession>
<feature type="transmembrane region" description="Helical" evidence="6">
    <location>
        <begin position="234"/>
        <end position="255"/>
    </location>
</feature>
<feature type="transmembrane region" description="Helical" evidence="6">
    <location>
        <begin position="82"/>
        <end position="100"/>
    </location>
</feature>
<feature type="transmembrane region" description="Helical" evidence="6">
    <location>
        <begin position="207"/>
        <end position="228"/>
    </location>
</feature>
<dbReference type="SUPFAM" id="SSF103473">
    <property type="entry name" value="MFS general substrate transporter"/>
    <property type="match status" value="1"/>
</dbReference>
<dbReference type="EMBL" id="CP121208">
    <property type="protein sequence ID" value="WFM82660.1"/>
    <property type="molecule type" value="Genomic_DNA"/>
</dbReference>
<dbReference type="RefSeq" id="WP_278012086.1">
    <property type="nucleotide sequence ID" value="NZ_CP121208.1"/>
</dbReference>
<feature type="transmembrane region" description="Helical" evidence="6">
    <location>
        <begin position="139"/>
        <end position="161"/>
    </location>
</feature>
<dbReference type="Gene3D" id="1.20.1720.10">
    <property type="entry name" value="Multidrug resistance protein D"/>
    <property type="match status" value="1"/>
</dbReference>
<reference evidence="8 9" key="1">
    <citation type="submission" date="2023-03" db="EMBL/GenBank/DDBJ databases">
        <title>Complete genome of Arcanobacterium canis strain DSM 25104 isolated in 2010 from a canine otitis externa in Germany.</title>
        <authorList>
            <person name="Borowiak M."/>
            <person name="Kreitlow A."/>
            <person name="Malorny B."/>
            <person name="Laemmler C."/>
            <person name="Prenger-Berninghoff E."/>
            <person name="Ploetz M."/>
            <person name="Abdulmawjood A."/>
        </authorList>
    </citation>
    <scope>NUCLEOTIDE SEQUENCE [LARGE SCALE GENOMIC DNA]</scope>
    <source>
        <strain evidence="8 9">DSM 25104</strain>
    </source>
</reference>
<feature type="transmembrane region" description="Helical" evidence="6">
    <location>
        <begin position="301"/>
        <end position="319"/>
    </location>
</feature>
<keyword evidence="4 6" id="KW-0472">Membrane</keyword>
<evidence type="ECO:0000256" key="2">
    <source>
        <dbReference type="ARBA" id="ARBA00022692"/>
    </source>
</evidence>
<feature type="transmembrane region" description="Helical" evidence="6">
    <location>
        <begin position="395"/>
        <end position="416"/>
    </location>
</feature>
<feature type="domain" description="Major facilitator superfamily (MFS) profile" evidence="7">
    <location>
        <begin position="16"/>
        <end position="448"/>
    </location>
</feature>
<feature type="transmembrane region" description="Helical" evidence="6">
    <location>
        <begin position="106"/>
        <end position="127"/>
    </location>
</feature>
<dbReference type="InterPro" id="IPR020846">
    <property type="entry name" value="MFS_dom"/>
</dbReference>
<dbReference type="PROSITE" id="PS50850">
    <property type="entry name" value="MFS"/>
    <property type="match status" value="1"/>
</dbReference>
<dbReference type="Proteomes" id="UP001215216">
    <property type="component" value="Chromosome"/>
</dbReference>
<organism evidence="8 9">
    <name type="scientific">Arcanobacterium canis</name>
    <dbReference type="NCBI Taxonomy" id="999183"/>
    <lineage>
        <taxon>Bacteria</taxon>
        <taxon>Bacillati</taxon>
        <taxon>Actinomycetota</taxon>
        <taxon>Actinomycetes</taxon>
        <taxon>Actinomycetales</taxon>
        <taxon>Actinomycetaceae</taxon>
        <taxon>Arcanobacterium</taxon>
    </lineage>
</organism>
<keyword evidence="3 6" id="KW-1133">Transmembrane helix</keyword>
<keyword evidence="9" id="KW-1185">Reference proteome</keyword>
<feature type="region of interest" description="Disordered" evidence="5">
    <location>
        <begin position="458"/>
        <end position="495"/>
    </location>
</feature>
<feature type="transmembrane region" description="Helical" evidence="6">
    <location>
        <begin position="422"/>
        <end position="444"/>
    </location>
</feature>
<evidence type="ECO:0000313" key="8">
    <source>
        <dbReference type="EMBL" id="WFM82660.1"/>
    </source>
</evidence>
<name>A0ABY8FVW1_9ACTO</name>